<dbReference type="OrthoDB" id="268440at2"/>
<feature type="region of interest" description="Disordered" evidence="1">
    <location>
        <begin position="229"/>
        <end position="296"/>
    </location>
</feature>
<dbReference type="EMBL" id="CP036433">
    <property type="protein sequence ID" value="QDU94231.1"/>
    <property type="molecule type" value="Genomic_DNA"/>
</dbReference>
<evidence type="ECO:0000256" key="1">
    <source>
        <dbReference type="SAM" id="MobiDB-lite"/>
    </source>
</evidence>
<dbReference type="AlphaFoldDB" id="A0A518DQX1"/>
<feature type="compositionally biased region" description="Low complexity" evidence="1">
    <location>
        <begin position="266"/>
        <end position="275"/>
    </location>
</feature>
<sequence>MAAPNRASLITKTQKVLKKHFEAVHPPADRLLLEHWLYASVLEDAPGDKADEAFARLQEDYFELNEVRVTTVTELAETFSCLPQPESAGKRVRAVLQAVFEADYNYDLEPLKKQNIGKAIKHLEAYQTQDGASITTPFALAYVTQHALGGHSIPIDQSGLQLLFILGVITESEAEKKQTPGLERAIPKNKGIEFASQLHQFSSEFALSPQSTKLRTIIAEINAEAKDRLPKRKTKKEEEAEAEAAEAAEAKATRKKRAAKKPPAAPVSEAAPAKKSSTKKSSKKTEPKGIARKKPR</sequence>
<keyword evidence="3" id="KW-1185">Reference proteome</keyword>
<gene>
    <name evidence="2" type="ORF">Pla8534_20190</name>
</gene>
<evidence type="ECO:0000313" key="3">
    <source>
        <dbReference type="Proteomes" id="UP000317648"/>
    </source>
</evidence>
<name>A0A518DQX1_9BACT</name>
<organism evidence="2 3">
    <name type="scientific">Lignipirellula cremea</name>
    <dbReference type="NCBI Taxonomy" id="2528010"/>
    <lineage>
        <taxon>Bacteria</taxon>
        <taxon>Pseudomonadati</taxon>
        <taxon>Planctomycetota</taxon>
        <taxon>Planctomycetia</taxon>
        <taxon>Pirellulales</taxon>
        <taxon>Pirellulaceae</taxon>
        <taxon>Lignipirellula</taxon>
    </lineage>
</organism>
<proteinExistence type="predicted"/>
<accession>A0A518DQX1</accession>
<dbReference type="RefSeq" id="WP_145052292.1">
    <property type="nucleotide sequence ID" value="NZ_CP036433.1"/>
</dbReference>
<protein>
    <submittedName>
        <fullName evidence="2">Uncharacterized protein</fullName>
    </submittedName>
</protein>
<dbReference type="Proteomes" id="UP000317648">
    <property type="component" value="Chromosome"/>
</dbReference>
<dbReference type="KEGG" id="lcre:Pla8534_20190"/>
<evidence type="ECO:0000313" key="2">
    <source>
        <dbReference type="EMBL" id="QDU94231.1"/>
    </source>
</evidence>
<reference evidence="2 3" key="1">
    <citation type="submission" date="2019-02" db="EMBL/GenBank/DDBJ databases">
        <title>Deep-cultivation of Planctomycetes and their phenomic and genomic characterization uncovers novel biology.</title>
        <authorList>
            <person name="Wiegand S."/>
            <person name="Jogler M."/>
            <person name="Boedeker C."/>
            <person name="Pinto D."/>
            <person name="Vollmers J."/>
            <person name="Rivas-Marin E."/>
            <person name="Kohn T."/>
            <person name="Peeters S.H."/>
            <person name="Heuer A."/>
            <person name="Rast P."/>
            <person name="Oberbeckmann S."/>
            <person name="Bunk B."/>
            <person name="Jeske O."/>
            <person name="Meyerdierks A."/>
            <person name="Storesund J.E."/>
            <person name="Kallscheuer N."/>
            <person name="Luecker S."/>
            <person name="Lage O.M."/>
            <person name="Pohl T."/>
            <person name="Merkel B.J."/>
            <person name="Hornburger P."/>
            <person name="Mueller R.-W."/>
            <person name="Bruemmer F."/>
            <person name="Labrenz M."/>
            <person name="Spormann A.M."/>
            <person name="Op den Camp H."/>
            <person name="Overmann J."/>
            <person name="Amann R."/>
            <person name="Jetten M.S.M."/>
            <person name="Mascher T."/>
            <person name="Medema M.H."/>
            <person name="Devos D.P."/>
            <person name="Kaster A.-K."/>
            <person name="Ovreas L."/>
            <person name="Rohde M."/>
            <person name="Galperin M.Y."/>
            <person name="Jogler C."/>
        </authorList>
    </citation>
    <scope>NUCLEOTIDE SEQUENCE [LARGE SCALE GENOMIC DNA]</scope>
    <source>
        <strain evidence="2 3">Pla85_3_4</strain>
    </source>
</reference>